<evidence type="ECO:0000256" key="2">
    <source>
        <dbReference type="ARBA" id="ARBA00004567"/>
    </source>
</evidence>
<evidence type="ECO:0000256" key="5">
    <source>
        <dbReference type="ARBA" id="ARBA00022692"/>
    </source>
</evidence>
<keyword evidence="5" id="KW-0812">Transmembrane</keyword>
<dbReference type="PANTHER" id="PTHR13269">
    <property type="entry name" value="NUCLEOPORIN NDC1"/>
    <property type="match status" value="1"/>
</dbReference>
<comment type="similarity">
    <text evidence="3">Belongs to the NDC1 family.</text>
</comment>
<comment type="subcellular location">
    <subcellularLocation>
        <location evidence="1">Nucleus membrane</location>
        <topology evidence="1">Multi-pass membrane protein</topology>
    </subcellularLocation>
    <subcellularLocation>
        <location evidence="2">Nucleus</location>
        <location evidence="2">Nuclear pore complex</location>
    </subcellularLocation>
</comment>
<dbReference type="PANTHER" id="PTHR13269:SF6">
    <property type="entry name" value="NUCLEOPORIN NDC1"/>
    <property type="match status" value="1"/>
</dbReference>
<evidence type="ECO:0000256" key="12">
    <source>
        <dbReference type="ARBA" id="ARBA00023242"/>
    </source>
</evidence>
<name>A0A2T6ZHV4_TUBBO</name>
<dbReference type="GO" id="GO:0030674">
    <property type="term" value="F:protein-macromolecule adaptor activity"/>
    <property type="evidence" value="ECO:0007669"/>
    <property type="project" value="TreeGrafter"/>
</dbReference>
<keyword evidence="14" id="KW-1185">Reference proteome</keyword>
<evidence type="ECO:0000256" key="8">
    <source>
        <dbReference type="ARBA" id="ARBA00022989"/>
    </source>
</evidence>
<evidence type="ECO:0000313" key="13">
    <source>
        <dbReference type="EMBL" id="PUU75036.1"/>
    </source>
</evidence>
<dbReference type="STRING" id="42251.A0A2T6ZHV4"/>
<dbReference type="Pfam" id="PF09531">
    <property type="entry name" value="Ndc1_Nup"/>
    <property type="match status" value="1"/>
</dbReference>
<evidence type="ECO:0000313" key="14">
    <source>
        <dbReference type="Proteomes" id="UP000244722"/>
    </source>
</evidence>
<dbReference type="GO" id="GO:0005816">
    <property type="term" value="C:spindle pole body"/>
    <property type="evidence" value="ECO:0007669"/>
    <property type="project" value="TreeGrafter"/>
</dbReference>
<evidence type="ECO:0000256" key="6">
    <source>
        <dbReference type="ARBA" id="ARBA00022816"/>
    </source>
</evidence>
<evidence type="ECO:0000256" key="3">
    <source>
        <dbReference type="ARBA" id="ARBA00005760"/>
    </source>
</evidence>
<reference evidence="13 14" key="1">
    <citation type="submission" date="2017-04" db="EMBL/GenBank/DDBJ databases">
        <title>Draft genome sequence of Tuber borchii Vittad., a whitish edible truffle.</title>
        <authorList>
            <consortium name="DOE Joint Genome Institute"/>
            <person name="Murat C."/>
            <person name="Kuo A."/>
            <person name="Barry K.W."/>
            <person name="Clum A."/>
            <person name="Dockter R.B."/>
            <person name="Fauchery L."/>
            <person name="Iotti M."/>
            <person name="Kohler A."/>
            <person name="Labutti K."/>
            <person name="Lindquist E.A."/>
            <person name="Lipzen A."/>
            <person name="Ohm R.A."/>
            <person name="Wang M."/>
            <person name="Grigoriev I.V."/>
            <person name="Zambonelli A."/>
            <person name="Martin F.M."/>
        </authorList>
    </citation>
    <scope>NUCLEOTIDE SEQUENCE [LARGE SCALE GENOMIC DNA]</scope>
    <source>
        <strain evidence="13 14">Tbo3840</strain>
    </source>
</reference>
<evidence type="ECO:0000256" key="9">
    <source>
        <dbReference type="ARBA" id="ARBA00023010"/>
    </source>
</evidence>
<dbReference type="GO" id="GO:0006999">
    <property type="term" value="P:nuclear pore organization"/>
    <property type="evidence" value="ECO:0007669"/>
    <property type="project" value="TreeGrafter"/>
</dbReference>
<dbReference type="GO" id="GO:0051028">
    <property type="term" value="P:mRNA transport"/>
    <property type="evidence" value="ECO:0007669"/>
    <property type="project" value="UniProtKB-KW"/>
</dbReference>
<dbReference type="GO" id="GO:0031965">
    <property type="term" value="C:nuclear membrane"/>
    <property type="evidence" value="ECO:0007669"/>
    <property type="project" value="UniProtKB-SubCell"/>
</dbReference>
<organism evidence="13 14">
    <name type="scientific">Tuber borchii</name>
    <name type="common">White truffle</name>
    <dbReference type="NCBI Taxonomy" id="42251"/>
    <lineage>
        <taxon>Eukaryota</taxon>
        <taxon>Fungi</taxon>
        <taxon>Dikarya</taxon>
        <taxon>Ascomycota</taxon>
        <taxon>Pezizomycotina</taxon>
        <taxon>Pezizomycetes</taxon>
        <taxon>Pezizales</taxon>
        <taxon>Tuberaceae</taxon>
        <taxon>Tuber</taxon>
    </lineage>
</organism>
<keyword evidence="8" id="KW-1133">Transmembrane helix</keyword>
<dbReference type="EMBL" id="NESQ01000254">
    <property type="protein sequence ID" value="PUU75036.1"/>
    <property type="molecule type" value="Genomic_DNA"/>
</dbReference>
<evidence type="ECO:0000256" key="1">
    <source>
        <dbReference type="ARBA" id="ARBA00004232"/>
    </source>
</evidence>
<evidence type="ECO:0000256" key="11">
    <source>
        <dbReference type="ARBA" id="ARBA00023136"/>
    </source>
</evidence>
<protein>
    <submittedName>
        <fullName evidence="13">Nucleoporin protein Ndc1-Nup</fullName>
    </submittedName>
</protein>
<keyword evidence="4" id="KW-0813">Transport</keyword>
<dbReference type="GO" id="GO:0070631">
    <property type="term" value="P:spindle pole body localization"/>
    <property type="evidence" value="ECO:0007669"/>
    <property type="project" value="TreeGrafter"/>
</dbReference>
<keyword evidence="10" id="KW-0906">Nuclear pore complex</keyword>
<keyword evidence="7" id="KW-0653">Protein transport</keyword>
<dbReference type="InterPro" id="IPR019049">
    <property type="entry name" value="Nucleoporin_prot_Ndc1/Nup"/>
</dbReference>
<dbReference type="GO" id="GO:0015031">
    <property type="term" value="P:protein transport"/>
    <property type="evidence" value="ECO:0007669"/>
    <property type="project" value="UniProtKB-KW"/>
</dbReference>
<comment type="caution">
    <text evidence="13">The sequence shown here is derived from an EMBL/GenBank/DDBJ whole genome shotgun (WGS) entry which is preliminary data.</text>
</comment>
<dbReference type="AlphaFoldDB" id="A0A2T6ZHV4"/>
<keyword evidence="11" id="KW-0472">Membrane</keyword>
<evidence type="ECO:0000256" key="7">
    <source>
        <dbReference type="ARBA" id="ARBA00022927"/>
    </source>
</evidence>
<keyword evidence="9" id="KW-0811">Translocation</keyword>
<sequence>MLAFWELAYLAQNSSVRRKAIYLDVNRKPAKIFEQILNQSLSILGEIDLKLAEVGKPPAPTAVILAAPSSTAVSTIPSPPPIPMSQISPLLTSPASSTRKFLEGVQSKDGSTPTLQHVIQKLPYQPPSIAEVEATATKSFKTRMEPFLSSPWGAMFRQSIHATTSQLIPNVGLQVNAVQGISRLVISALTEDEYGTVQKHVPTLLTSFVSTMDALEKYLASPPISWTDVESIQKQEKGELHLVEPRLLLSTLKEGFKDIATAYAPHVDSMEIPPDTKKLVLEARERGLP</sequence>
<keyword evidence="6" id="KW-0509">mRNA transport</keyword>
<dbReference type="Proteomes" id="UP000244722">
    <property type="component" value="Unassembled WGS sequence"/>
</dbReference>
<dbReference type="OrthoDB" id="67850at2759"/>
<accession>A0A2T6ZHV4</accession>
<proteinExistence type="inferred from homology"/>
<evidence type="ECO:0000256" key="4">
    <source>
        <dbReference type="ARBA" id="ARBA00022448"/>
    </source>
</evidence>
<dbReference type="GO" id="GO:0070762">
    <property type="term" value="C:nuclear pore transmembrane ring"/>
    <property type="evidence" value="ECO:0007669"/>
    <property type="project" value="TreeGrafter"/>
</dbReference>
<keyword evidence="12" id="KW-0539">Nucleus</keyword>
<gene>
    <name evidence="13" type="ORF">B9Z19DRAFT_996438</name>
</gene>
<evidence type="ECO:0000256" key="10">
    <source>
        <dbReference type="ARBA" id="ARBA00023132"/>
    </source>
</evidence>